<comment type="similarity">
    <text evidence="1">Belongs to the UPF0111 family.</text>
</comment>
<accession>A0A2U3KBG6</accession>
<dbReference type="InterPro" id="IPR018445">
    <property type="entry name" value="Put_Phosphate_transp_reg"/>
</dbReference>
<organism evidence="2 3">
    <name type="scientific">Candidatus Desulfosporosinus infrequens</name>
    <dbReference type="NCBI Taxonomy" id="2043169"/>
    <lineage>
        <taxon>Bacteria</taxon>
        <taxon>Bacillati</taxon>
        <taxon>Bacillota</taxon>
        <taxon>Clostridia</taxon>
        <taxon>Eubacteriales</taxon>
        <taxon>Desulfitobacteriaceae</taxon>
        <taxon>Desulfosporosinus</taxon>
    </lineage>
</organism>
<reference evidence="3" key="1">
    <citation type="submission" date="2018-02" db="EMBL/GenBank/DDBJ databases">
        <authorList>
            <person name="Hausmann B."/>
        </authorList>
    </citation>
    <scope>NUCLEOTIDE SEQUENCE [LARGE SCALE GENOMIC DNA]</scope>
    <source>
        <strain evidence="3">Peat soil MAG SbF1</strain>
    </source>
</reference>
<gene>
    <name evidence="2" type="ORF">SBF1_1700005</name>
</gene>
<evidence type="ECO:0000313" key="3">
    <source>
        <dbReference type="Proteomes" id="UP000238916"/>
    </source>
</evidence>
<dbReference type="AlphaFoldDB" id="A0A2U3KBG6"/>
<dbReference type="InterPro" id="IPR038078">
    <property type="entry name" value="PhoU-like_sf"/>
</dbReference>
<dbReference type="PANTHER" id="PTHR37298">
    <property type="entry name" value="UPF0111 PROTEIN YKAA"/>
    <property type="match status" value="1"/>
</dbReference>
<evidence type="ECO:0000256" key="1">
    <source>
        <dbReference type="ARBA" id="ARBA00008591"/>
    </source>
</evidence>
<sequence length="207" mass="24365">MTKLNFWERLFPIKRDFHKMIRNQAEATTNVVDFLSCWISSRSEEDYQRLIREADRADSCRFTMEENLIEAFVTPFDRQDIYSLSVEMARIVEYSKSTQAEMEAFEVLADPIILYMLQKLKEGTVQLVEAMDLLKGDPRKSQIQIGNIRKVELTIEDKYRVGMAELFKSPDLMHALRYREVYHHIKDAAIHLGYTTDVLHRIVVRVV</sequence>
<dbReference type="PANTHER" id="PTHR37298:SF1">
    <property type="entry name" value="UPF0111 PROTEIN YKAA"/>
    <property type="match status" value="1"/>
</dbReference>
<dbReference type="Proteomes" id="UP000238916">
    <property type="component" value="Unassembled WGS sequence"/>
</dbReference>
<name>A0A2U3KBG6_9FIRM</name>
<proteinExistence type="inferred from homology"/>
<dbReference type="OrthoDB" id="9797568at2"/>
<evidence type="ECO:0008006" key="4">
    <source>
        <dbReference type="Google" id="ProtNLM"/>
    </source>
</evidence>
<dbReference type="EMBL" id="OMOF01000080">
    <property type="protein sequence ID" value="SPF36999.1"/>
    <property type="molecule type" value="Genomic_DNA"/>
</dbReference>
<dbReference type="InterPro" id="IPR052912">
    <property type="entry name" value="UPF0111_domain"/>
</dbReference>
<dbReference type="Pfam" id="PF01865">
    <property type="entry name" value="PhoU_div"/>
    <property type="match status" value="1"/>
</dbReference>
<protein>
    <recommendedName>
        <fullName evidence="4">Phosphate transport regulator</fullName>
    </recommendedName>
</protein>
<dbReference type="Gene3D" id="1.20.58.220">
    <property type="entry name" value="Phosphate transport system protein phou homolog 2, domain 2"/>
    <property type="match status" value="1"/>
</dbReference>
<evidence type="ECO:0000313" key="2">
    <source>
        <dbReference type="EMBL" id="SPF36999.1"/>
    </source>
</evidence>